<dbReference type="InterPro" id="IPR016092">
    <property type="entry name" value="ATAP"/>
</dbReference>
<dbReference type="AlphaFoldDB" id="A0A9P8TAW7"/>
<dbReference type="GO" id="GO:0016226">
    <property type="term" value="P:iron-sulfur cluster assembly"/>
    <property type="evidence" value="ECO:0007669"/>
    <property type="project" value="InterPro"/>
</dbReference>
<comment type="caution">
    <text evidence="3">The sequence shown here is derived from an EMBL/GenBank/DDBJ whole genome shotgun (WGS) entry which is preliminary data.</text>
</comment>
<feature type="domain" description="Core" evidence="2">
    <location>
        <begin position="71"/>
        <end position="175"/>
    </location>
</feature>
<dbReference type="PANTHER" id="PTHR43011:SF1">
    <property type="entry name" value="IRON-SULFUR CLUSTER ASSEMBLY 2 HOMOLOG, MITOCHONDRIAL"/>
    <property type="match status" value="1"/>
</dbReference>
<proteinExistence type="inferred from homology"/>
<gene>
    <name evidence="3" type="ORF">WICMUC_004065</name>
</gene>
<dbReference type="GO" id="GO:0051537">
    <property type="term" value="F:2 iron, 2 sulfur cluster binding"/>
    <property type="evidence" value="ECO:0007669"/>
    <property type="project" value="TreeGrafter"/>
</dbReference>
<dbReference type="InterPro" id="IPR000361">
    <property type="entry name" value="ATAP_core_dom"/>
</dbReference>
<protein>
    <recommendedName>
        <fullName evidence="2">Core domain-containing protein</fullName>
    </recommendedName>
</protein>
<evidence type="ECO:0000313" key="3">
    <source>
        <dbReference type="EMBL" id="KAH3672843.1"/>
    </source>
</evidence>
<evidence type="ECO:0000313" key="4">
    <source>
        <dbReference type="Proteomes" id="UP000769528"/>
    </source>
</evidence>
<dbReference type="Gene3D" id="2.60.300.12">
    <property type="entry name" value="HesB-like domain"/>
    <property type="match status" value="1"/>
</dbReference>
<dbReference type="Pfam" id="PF01521">
    <property type="entry name" value="Fe-S_biosyn"/>
    <property type="match status" value="1"/>
</dbReference>
<evidence type="ECO:0000256" key="1">
    <source>
        <dbReference type="ARBA" id="ARBA00006718"/>
    </source>
</evidence>
<dbReference type="GO" id="GO:0051539">
    <property type="term" value="F:4 iron, 4 sulfur cluster binding"/>
    <property type="evidence" value="ECO:0007669"/>
    <property type="project" value="TreeGrafter"/>
</dbReference>
<sequence length="189" mass="20701">MLNRFLSRGLTSKLYRVSIPINGSRFNSTIGSANTKRSATSLFNTTRTLADTSPIQITNKKYSEAGKLLTLGITTRAVDKLKSISQEENNPKLALRIGVESGGCHGFQYNLNLSDLSTVNPEEDCIFEKSGARIIIDDSSLSILRGCEVDYTTELIGSMFKVKESEFMSSSCGCGGSFDVNFDKIENDK</sequence>
<name>A0A9P8TAW7_9ASCO</name>
<dbReference type="GO" id="GO:0005739">
    <property type="term" value="C:mitochondrion"/>
    <property type="evidence" value="ECO:0007669"/>
    <property type="project" value="TreeGrafter"/>
</dbReference>
<dbReference type="SUPFAM" id="SSF89360">
    <property type="entry name" value="HesB-like domain"/>
    <property type="match status" value="1"/>
</dbReference>
<dbReference type="Proteomes" id="UP000769528">
    <property type="component" value="Unassembled WGS sequence"/>
</dbReference>
<comment type="similarity">
    <text evidence="1">Belongs to the HesB/IscA family.</text>
</comment>
<keyword evidence="4" id="KW-1185">Reference proteome</keyword>
<organism evidence="3 4">
    <name type="scientific">Wickerhamomyces mucosus</name>
    <dbReference type="NCBI Taxonomy" id="1378264"/>
    <lineage>
        <taxon>Eukaryota</taxon>
        <taxon>Fungi</taxon>
        <taxon>Dikarya</taxon>
        <taxon>Ascomycota</taxon>
        <taxon>Saccharomycotina</taxon>
        <taxon>Saccharomycetes</taxon>
        <taxon>Phaffomycetales</taxon>
        <taxon>Wickerhamomycetaceae</taxon>
        <taxon>Wickerhamomyces</taxon>
    </lineage>
</organism>
<accession>A0A9P8TAW7</accession>
<dbReference type="InterPro" id="IPR035903">
    <property type="entry name" value="HesB-like_dom_sf"/>
</dbReference>
<reference evidence="3" key="1">
    <citation type="journal article" date="2021" name="Open Biol.">
        <title>Shared evolutionary footprints suggest mitochondrial oxidative damage underlies multiple complex I losses in fungi.</title>
        <authorList>
            <person name="Schikora-Tamarit M.A."/>
            <person name="Marcet-Houben M."/>
            <person name="Nosek J."/>
            <person name="Gabaldon T."/>
        </authorList>
    </citation>
    <scope>NUCLEOTIDE SEQUENCE</scope>
    <source>
        <strain evidence="3">CBS6341</strain>
    </source>
</reference>
<dbReference type="EMBL" id="JAEUBF010001112">
    <property type="protein sequence ID" value="KAH3672843.1"/>
    <property type="molecule type" value="Genomic_DNA"/>
</dbReference>
<dbReference type="NCBIfam" id="TIGR00049">
    <property type="entry name" value="iron-sulfur cluster assembly accessory protein"/>
    <property type="match status" value="1"/>
</dbReference>
<dbReference type="OrthoDB" id="1938621at2759"/>
<evidence type="ECO:0000259" key="2">
    <source>
        <dbReference type="Pfam" id="PF01521"/>
    </source>
</evidence>
<dbReference type="PANTHER" id="PTHR43011">
    <property type="entry name" value="IRON-SULFUR CLUSTER ASSEMBLY 2 HOMOLOG, MITOCHONDRIAL"/>
    <property type="match status" value="1"/>
</dbReference>
<reference evidence="3" key="2">
    <citation type="submission" date="2021-01" db="EMBL/GenBank/DDBJ databases">
        <authorList>
            <person name="Schikora-Tamarit M.A."/>
        </authorList>
    </citation>
    <scope>NUCLEOTIDE SEQUENCE</scope>
    <source>
        <strain evidence="3">CBS6341</strain>
    </source>
</reference>
<dbReference type="GO" id="GO:0005506">
    <property type="term" value="F:iron ion binding"/>
    <property type="evidence" value="ECO:0007669"/>
    <property type="project" value="TreeGrafter"/>
</dbReference>